<dbReference type="GO" id="GO:0016814">
    <property type="term" value="F:hydrolase activity, acting on carbon-nitrogen (but not peptide) bonds, in cyclic amidines"/>
    <property type="evidence" value="ECO:0007669"/>
    <property type="project" value="TreeGrafter"/>
</dbReference>
<organism evidence="4 5">
    <name type="scientific">Stygiolobus caldivivus</name>
    <dbReference type="NCBI Taxonomy" id="2824673"/>
    <lineage>
        <taxon>Archaea</taxon>
        <taxon>Thermoproteota</taxon>
        <taxon>Thermoprotei</taxon>
        <taxon>Sulfolobales</taxon>
        <taxon>Sulfolobaceae</taxon>
        <taxon>Stygiolobus</taxon>
    </lineage>
</organism>
<dbReference type="GO" id="GO:0046872">
    <property type="term" value="F:metal ion binding"/>
    <property type="evidence" value="ECO:0007669"/>
    <property type="project" value="UniProtKB-KW"/>
</dbReference>
<evidence type="ECO:0000313" key="5">
    <source>
        <dbReference type="Proteomes" id="UP000825123"/>
    </source>
</evidence>
<dbReference type="PANTHER" id="PTHR32027:SF0">
    <property type="entry name" value="CYTOSINE DEAMINASE"/>
    <property type="match status" value="1"/>
</dbReference>
<dbReference type="RefSeq" id="WP_221288416.1">
    <property type="nucleotide sequence ID" value="NZ_AP024597.1"/>
</dbReference>
<dbReference type="InterPro" id="IPR032466">
    <property type="entry name" value="Metal_Hydrolase"/>
</dbReference>
<reference evidence="4 5" key="1">
    <citation type="submission" date="2021-04" db="EMBL/GenBank/DDBJ databases">
        <title>Complete genome sequence of Stygiolobus sp. KN-1.</title>
        <authorList>
            <person name="Nakamura K."/>
            <person name="Sakai H."/>
            <person name="Kurosawa N."/>
        </authorList>
    </citation>
    <scope>NUCLEOTIDE SEQUENCE [LARGE SCALE GENOMIC DNA]</scope>
    <source>
        <strain evidence="4 5">KN-1</strain>
    </source>
</reference>
<dbReference type="Gene3D" id="3.20.20.140">
    <property type="entry name" value="Metal-dependent hydrolases"/>
    <property type="match status" value="1"/>
</dbReference>
<dbReference type="CDD" id="cd01293">
    <property type="entry name" value="Bact_CD"/>
    <property type="match status" value="1"/>
</dbReference>
<dbReference type="SUPFAM" id="SSF51556">
    <property type="entry name" value="Metallo-dependent hydrolases"/>
    <property type="match status" value="1"/>
</dbReference>
<dbReference type="EMBL" id="AP024597">
    <property type="protein sequence ID" value="BCU71591.1"/>
    <property type="molecule type" value="Genomic_DNA"/>
</dbReference>
<dbReference type="GeneID" id="66164602"/>
<dbReference type="PANTHER" id="PTHR32027">
    <property type="entry name" value="CYTOSINE DEAMINASE"/>
    <property type="match status" value="1"/>
</dbReference>
<proteinExistence type="predicted"/>
<accession>A0A8D5U8J4</accession>
<keyword evidence="1" id="KW-0479">Metal-binding</keyword>
<feature type="domain" description="Amidohydrolase 3" evidence="3">
    <location>
        <begin position="186"/>
        <end position="370"/>
    </location>
</feature>
<gene>
    <name evidence="4" type="ORF">KN1_28880</name>
</gene>
<dbReference type="AlphaFoldDB" id="A0A8D5U8J4"/>
<evidence type="ECO:0000313" key="4">
    <source>
        <dbReference type="EMBL" id="BCU71591.1"/>
    </source>
</evidence>
<sequence>MLVRNVKFNSDNKIHSIYVNDEGMIECIDCNRKDGTVIDAKGRLISPPFVNPHSHLGYALTLKYAKFNESGTLLEGVQITREEIIPKISEEDLRKRLDIISKMLFINGVLYVRTHEPVLNDLAIKMLRIREEFTNLIRIQVVAFPTPGYFYGDNIERAEKALEEGAEVVGLIPHSEGSIEEGYKSIKIATDLAVKYGRLIDGHVDETDDPSSRFSEALAREALVRGIGKRTSISHMTASHSYDNWYFHKLLLLLRDSGVSVISNPVVSLHLQGRYDNYPKRRGIARIRELMKGGVNVALGSDNVIDAIYPLGDYNMLRVVQEAFLVDHFVASEVTSLISGITENGYKALSIVPPIIEEGQKAQFIILQARNYYDAIRTALPPFLVINGRYYANNNVSFLVNDSDITDKVINIVD</sequence>
<dbReference type="KEGG" id="csty:KN1_28880"/>
<dbReference type="Pfam" id="PF07969">
    <property type="entry name" value="Amidohydro_3"/>
    <property type="match status" value="1"/>
</dbReference>
<evidence type="ECO:0000259" key="3">
    <source>
        <dbReference type="Pfam" id="PF07969"/>
    </source>
</evidence>
<keyword evidence="2" id="KW-0378">Hydrolase</keyword>
<dbReference type="InterPro" id="IPR013108">
    <property type="entry name" value="Amidohydro_3"/>
</dbReference>
<evidence type="ECO:0000256" key="2">
    <source>
        <dbReference type="ARBA" id="ARBA00022801"/>
    </source>
</evidence>
<protein>
    <submittedName>
        <fullName evidence="4">Amidohydrolase</fullName>
    </submittedName>
</protein>
<dbReference type="InterPro" id="IPR011059">
    <property type="entry name" value="Metal-dep_hydrolase_composite"/>
</dbReference>
<dbReference type="InterPro" id="IPR052349">
    <property type="entry name" value="Metallo-hydrolase_Enzymes"/>
</dbReference>
<name>A0A8D5U8J4_9CREN</name>
<evidence type="ECO:0000256" key="1">
    <source>
        <dbReference type="ARBA" id="ARBA00022723"/>
    </source>
</evidence>
<dbReference type="Gene3D" id="2.30.40.10">
    <property type="entry name" value="Urease, subunit C, domain 1"/>
    <property type="match status" value="1"/>
</dbReference>
<keyword evidence="5" id="KW-1185">Reference proteome</keyword>
<dbReference type="Proteomes" id="UP000825123">
    <property type="component" value="Chromosome"/>
</dbReference>
<dbReference type="FunFam" id="3.20.20.140:FF:000019">
    <property type="entry name" value="Cytosine deaminase"/>
    <property type="match status" value="1"/>
</dbReference>